<dbReference type="Proteomes" id="UP000480929">
    <property type="component" value="Unassembled WGS sequence"/>
</dbReference>
<dbReference type="Proteomes" id="UP000433575">
    <property type="component" value="Unassembled WGS sequence"/>
</dbReference>
<accession>A0A6N7S2T6</accession>
<sequence length="102" mass="11467">MIELKTLEIEAFRFIDISLFLPRWTCRMIVSTKAVLVDESWDLDVLEEKKIPVFQVHKPGKTGLLDGEITAMTSTAARAGIYIGMSGKEALLKVMHEKTEKG</sequence>
<reference evidence="3 4" key="1">
    <citation type="journal article" date="2019" name="Nat. Med.">
        <title>A library of human gut bacterial isolates paired with longitudinal multiomics data enables mechanistic microbiome research.</title>
        <authorList>
            <person name="Poyet M."/>
            <person name="Groussin M."/>
            <person name="Gibbons S.M."/>
            <person name="Avila-Pacheco J."/>
            <person name="Jiang X."/>
            <person name="Kearney S.M."/>
            <person name="Perrotta A.R."/>
            <person name="Berdy B."/>
            <person name="Zhao S."/>
            <person name="Lieberman T.D."/>
            <person name="Swanson P.K."/>
            <person name="Smith M."/>
            <person name="Roesemann S."/>
            <person name="Alexander J.E."/>
            <person name="Rich S.A."/>
            <person name="Livny J."/>
            <person name="Vlamakis H."/>
            <person name="Clish C."/>
            <person name="Bullock K."/>
            <person name="Deik A."/>
            <person name="Scott J."/>
            <person name="Pierce K.A."/>
            <person name="Xavier R.J."/>
            <person name="Alm E.J."/>
        </authorList>
    </citation>
    <scope>NUCLEOTIDE SEQUENCE [LARGE SCALE GENOMIC DNA]</scope>
    <source>
        <strain evidence="1 3">BIOML-A4</strain>
        <strain evidence="2 4">BIOML-A5</strain>
    </source>
</reference>
<keyword evidence="4" id="KW-1185">Reference proteome</keyword>
<dbReference type="RefSeq" id="WP_154237697.1">
    <property type="nucleotide sequence ID" value="NZ_CALJPI010000226.1"/>
</dbReference>
<proteinExistence type="predicted"/>
<evidence type="ECO:0000313" key="4">
    <source>
        <dbReference type="Proteomes" id="UP000480929"/>
    </source>
</evidence>
<evidence type="ECO:0000313" key="2">
    <source>
        <dbReference type="EMBL" id="MSC34675.1"/>
    </source>
</evidence>
<name>A0A6N7S2T6_9FIRM</name>
<dbReference type="EMBL" id="WKPJ01000002">
    <property type="protein sequence ID" value="MSA88059.1"/>
    <property type="molecule type" value="Genomic_DNA"/>
</dbReference>
<comment type="caution">
    <text evidence="1">The sequence shown here is derived from an EMBL/GenBank/DDBJ whole genome shotgun (WGS) entry which is preliminary data.</text>
</comment>
<dbReference type="InterPro" id="IPR036493">
    <property type="entry name" value="YunC_sf"/>
</dbReference>
<evidence type="ECO:0000313" key="1">
    <source>
        <dbReference type="EMBL" id="MSA88059.1"/>
    </source>
</evidence>
<organism evidence="1 3">
    <name type="scientific">Holdemania massiliensis</name>
    <dbReference type="NCBI Taxonomy" id="1468449"/>
    <lineage>
        <taxon>Bacteria</taxon>
        <taxon>Bacillati</taxon>
        <taxon>Bacillota</taxon>
        <taxon>Erysipelotrichia</taxon>
        <taxon>Erysipelotrichales</taxon>
        <taxon>Erysipelotrichaceae</taxon>
        <taxon>Holdemania</taxon>
    </lineage>
</organism>
<dbReference type="Gene3D" id="3.30.1980.10">
    <property type="entry name" value="Hypothetical protein YunC"/>
    <property type="match status" value="1"/>
</dbReference>
<evidence type="ECO:0000313" key="3">
    <source>
        <dbReference type="Proteomes" id="UP000433575"/>
    </source>
</evidence>
<protein>
    <submittedName>
        <fullName evidence="1">DUF1805 domain-containing protein</fullName>
    </submittedName>
</protein>
<gene>
    <name evidence="2" type="ORF">GKD88_16225</name>
    <name evidence="1" type="ORF">GKE08_01765</name>
</gene>
<dbReference type="OrthoDB" id="2641826at2"/>
<dbReference type="EMBL" id="WKPI01000040">
    <property type="protein sequence ID" value="MSC34675.1"/>
    <property type="molecule type" value="Genomic_DNA"/>
</dbReference>
<dbReference type="AlphaFoldDB" id="A0A6N7S2T6"/>
<dbReference type="SUPFAM" id="SSF102891">
    <property type="entry name" value="Hypothetical protein Ta1206"/>
    <property type="match status" value="1"/>
</dbReference>